<evidence type="ECO:0000256" key="1">
    <source>
        <dbReference type="SAM" id="MobiDB-lite"/>
    </source>
</evidence>
<reference evidence="3" key="2">
    <citation type="journal article" date="2018" name="Plant J.">
        <title>The Sorghum bicolor reference genome: improved assembly, gene annotations, a transcriptome atlas, and signatures of genome organization.</title>
        <authorList>
            <person name="McCormick R.F."/>
            <person name="Truong S.K."/>
            <person name="Sreedasyam A."/>
            <person name="Jenkins J."/>
            <person name="Shu S."/>
            <person name="Sims D."/>
            <person name="Kennedy M."/>
            <person name="Amirebrahimi M."/>
            <person name="Weers B.D."/>
            <person name="McKinley B."/>
            <person name="Mattison A."/>
            <person name="Morishige D.T."/>
            <person name="Grimwood J."/>
            <person name="Schmutz J."/>
            <person name="Mullet J.E."/>
        </authorList>
    </citation>
    <scope>NUCLEOTIDE SEQUENCE [LARGE SCALE GENOMIC DNA]</scope>
    <source>
        <strain evidence="3">cv. BTx623</strain>
    </source>
</reference>
<feature type="region of interest" description="Disordered" evidence="1">
    <location>
        <begin position="87"/>
        <end position="106"/>
    </location>
</feature>
<feature type="region of interest" description="Disordered" evidence="1">
    <location>
        <begin position="157"/>
        <end position="177"/>
    </location>
</feature>
<keyword evidence="3" id="KW-1185">Reference proteome</keyword>
<reference evidence="2 3" key="1">
    <citation type="journal article" date="2009" name="Nature">
        <title>The Sorghum bicolor genome and the diversification of grasses.</title>
        <authorList>
            <person name="Paterson A.H."/>
            <person name="Bowers J.E."/>
            <person name="Bruggmann R."/>
            <person name="Dubchak I."/>
            <person name="Grimwood J."/>
            <person name="Gundlach H."/>
            <person name="Haberer G."/>
            <person name="Hellsten U."/>
            <person name="Mitros T."/>
            <person name="Poliakov A."/>
            <person name="Schmutz J."/>
            <person name="Spannagl M."/>
            <person name="Tang H."/>
            <person name="Wang X."/>
            <person name="Wicker T."/>
            <person name="Bharti A.K."/>
            <person name="Chapman J."/>
            <person name="Feltus F.A."/>
            <person name="Gowik U."/>
            <person name="Grigoriev I.V."/>
            <person name="Lyons E."/>
            <person name="Maher C.A."/>
            <person name="Martis M."/>
            <person name="Narechania A."/>
            <person name="Otillar R.P."/>
            <person name="Penning B.W."/>
            <person name="Salamov A.A."/>
            <person name="Wang Y."/>
            <person name="Zhang L."/>
            <person name="Carpita N.C."/>
            <person name="Freeling M."/>
            <person name="Gingle A.R."/>
            <person name="Hash C.T."/>
            <person name="Keller B."/>
            <person name="Klein P."/>
            <person name="Kresovich S."/>
            <person name="McCann M.C."/>
            <person name="Ming R."/>
            <person name="Peterson D.G."/>
            <person name="Mehboob-ur-Rahman"/>
            <person name="Ware D."/>
            <person name="Westhoff P."/>
            <person name="Mayer K.F."/>
            <person name="Messing J."/>
            <person name="Rokhsar D.S."/>
        </authorList>
    </citation>
    <scope>NUCLEOTIDE SEQUENCE [LARGE SCALE GENOMIC DNA]</scope>
    <source>
        <strain evidence="3">cv. BTx623</strain>
    </source>
</reference>
<dbReference type="AlphaFoldDB" id="A0A1Z5SAE1"/>
<accession>A0A1Z5SAE1</accession>
<feature type="region of interest" description="Disordered" evidence="1">
    <location>
        <begin position="193"/>
        <end position="263"/>
    </location>
</feature>
<gene>
    <name evidence="2" type="ORF">SORBI_3001G426701</name>
</gene>
<feature type="compositionally biased region" description="Basic and acidic residues" evidence="1">
    <location>
        <begin position="216"/>
        <end position="232"/>
    </location>
</feature>
<evidence type="ECO:0000313" key="2">
    <source>
        <dbReference type="EMBL" id="OQU92868.1"/>
    </source>
</evidence>
<organism evidence="2 3">
    <name type="scientific">Sorghum bicolor</name>
    <name type="common">Sorghum</name>
    <name type="synonym">Sorghum vulgare</name>
    <dbReference type="NCBI Taxonomy" id="4558"/>
    <lineage>
        <taxon>Eukaryota</taxon>
        <taxon>Viridiplantae</taxon>
        <taxon>Streptophyta</taxon>
        <taxon>Embryophyta</taxon>
        <taxon>Tracheophyta</taxon>
        <taxon>Spermatophyta</taxon>
        <taxon>Magnoliopsida</taxon>
        <taxon>Liliopsida</taxon>
        <taxon>Poales</taxon>
        <taxon>Poaceae</taxon>
        <taxon>PACMAD clade</taxon>
        <taxon>Panicoideae</taxon>
        <taxon>Andropogonodae</taxon>
        <taxon>Andropogoneae</taxon>
        <taxon>Sorghinae</taxon>
        <taxon>Sorghum</taxon>
    </lineage>
</organism>
<proteinExistence type="predicted"/>
<sequence>MVKLRGVAEARAAPVHEPEGARAADRRRGSGVTVARTRMKLGAAGHRGAWWRCGVRAAGRGRRGPAGARRGEGAELLPIVEARLGHGDGRASREAGGFARPTAGPVRDVEASRARLIRRRRCLGAEEEGEGGGGVARSGASSGGAILIARQRVHPRRPCPRWDTWSASARTSRGRGQARRGLLLGAAATALGKAGGASSPRVGAEAPVAGPGRPRLGPERVLGHGGERERRLAAGPRAGARQGRGAGRPGWAGGVSRPGGEGEKQTEAMAIVVCGPNVQMFLNGLLLPLHRVRQHGQGDGHAVRKQPRMIASATMSKRYPPTRSVSQNS</sequence>
<dbReference type="InParanoid" id="A0A1Z5SAE1"/>
<feature type="region of interest" description="Disordered" evidence="1">
    <location>
        <begin position="1"/>
        <end position="30"/>
    </location>
</feature>
<protein>
    <submittedName>
        <fullName evidence="2">Uncharacterized protein</fullName>
    </submittedName>
</protein>
<dbReference type="Gramene" id="OQU92868">
    <property type="protein sequence ID" value="OQU92868"/>
    <property type="gene ID" value="SORBI_3001G426701"/>
</dbReference>
<evidence type="ECO:0000313" key="3">
    <source>
        <dbReference type="Proteomes" id="UP000000768"/>
    </source>
</evidence>
<dbReference type="EMBL" id="CM000760">
    <property type="protein sequence ID" value="OQU92868.1"/>
    <property type="molecule type" value="Genomic_DNA"/>
</dbReference>
<feature type="compositionally biased region" description="Basic and acidic residues" evidence="1">
    <location>
        <begin position="14"/>
        <end position="28"/>
    </location>
</feature>
<feature type="compositionally biased region" description="Gly residues" evidence="1">
    <location>
        <begin position="242"/>
        <end position="259"/>
    </location>
</feature>
<dbReference type="Proteomes" id="UP000000768">
    <property type="component" value="Chromosome 1"/>
</dbReference>
<name>A0A1Z5SAE1_SORBI</name>